<comment type="caution">
    <text evidence="2">The sequence shown here is derived from an EMBL/GenBank/DDBJ whole genome shotgun (WGS) entry which is preliminary data.</text>
</comment>
<dbReference type="RefSeq" id="WP_068863698.1">
    <property type="nucleotide sequence ID" value="NZ_LZYB01000003.1"/>
</dbReference>
<feature type="transmembrane region" description="Helical" evidence="1">
    <location>
        <begin position="12"/>
        <end position="37"/>
    </location>
</feature>
<keyword evidence="1" id="KW-1133">Transmembrane helix</keyword>
<keyword evidence="1" id="KW-0812">Transmembrane</keyword>
<evidence type="ECO:0000313" key="3">
    <source>
        <dbReference type="Proteomes" id="UP000092484"/>
    </source>
</evidence>
<gene>
    <name evidence="2" type="ORF">I603_1534</name>
</gene>
<reference evidence="2 3" key="1">
    <citation type="submission" date="2016-06" db="EMBL/GenBank/DDBJ databases">
        <title>Genome sequence of Porphyrobacter dokdonensis DSW-74.</title>
        <authorList>
            <person name="Kim J.F."/>
            <person name="Song J.Y."/>
        </authorList>
    </citation>
    <scope>NUCLEOTIDE SEQUENCE [LARGE SCALE GENOMIC DNA]</scope>
    <source>
        <strain evidence="2 3">DSW-74</strain>
    </source>
</reference>
<keyword evidence="1" id="KW-0472">Membrane</keyword>
<feature type="transmembrane region" description="Helical" evidence="1">
    <location>
        <begin position="111"/>
        <end position="131"/>
    </location>
</feature>
<feature type="transmembrane region" description="Helical" evidence="1">
    <location>
        <begin position="43"/>
        <end position="66"/>
    </location>
</feature>
<sequence length="139" mass="15377">MSRRYSPAMRNYLRRLAGFMVAYTVLIFAVGTVFRVSPPSGPLAWGVAVLPALPILGVFWTIGRLLAEETDEYMRMMFVRQSLIATAFCLSIMTVWEFLQNFEVVPPGNGGFGAAFFWFVGLGAGGVWNALANRAEAEE</sequence>
<dbReference type="AlphaFoldDB" id="A0A1A7BHD2"/>
<protein>
    <submittedName>
        <fullName evidence="2">Uncharacterized protein</fullName>
    </submittedName>
</protein>
<name>A0A1A7BHD2_9SPHN</name>
<dbReference type="EMBL" id="LZYB01000003">
    <property type="protein sequence ID" value="OBV11126.1"/>
    <property type="molecule type" value="Genomic_DNA"/>
</dbReference>
<accession>A0A1A7BHD2</accession>
<dbReference type="STRING" id="1300349.I603_1534"/>
<organism evidence="2 3">
    <name type="scientific">Erythrobacter dokdonensis DSW-74</name>
    <dbReference type="NCBI Taxonomy" id="1300349"/>
    <lineage>
        <taxon>Bacteria</taxon>
        <taxon>Pseudomonadati</taxon>
        <taxon>Pseudomonadota</taxon>
        <taxon>Alphaproteobacteria</taxon>
        <taxon>Sphingomonadales</taxon>
        <taxon>Erythrobacteraceae</taxon>
        <taxon>Erythrobacter/Porphyrobacter group</taxon>
        <taxon>Erythrobacter</taxon>
    </lineage>
</organism>
<evidence type="ECO:0000256" key="1">
    <source>
        <dbReference type="SAM" id="Phobius"/>
    </source>
</evidence>
<feature type="transmembrane region" description="Helical" evidence="1">
    <location>
        <begin position="78"/>
        <end position="99"/>
    </location>
</feature>
<dbReference type="Proteomes" id="UP000092484">
    <property type="component" value="Unassembled WGS sequence"/>
</dbReference>
<evidence type="ECO:0000313" key="2">
    <source>
        <dbReference type="EMBL" id="OBV11126.1"/>
    </source>
</evidence>
<proteinExistence type="predicted"/>
<keyword evidence="3" id="KW-1185">Reference proteome</keyword>